<evidence type="ECO:0000313" key="2">
    <source>
        <dbReference type="EMBL" id="KAJ4500058.1"/>
    </source>
</evidence>
<dbReference type="Proteomes" id="UP001150217">
    <property type="component" value="Unassembled WGS sequence"/>
</dbReference>
<dbReference type="EMBL" id="JANVFT010000008">
    <property type="protein sequence ID" value="KAJ4500058.1"/>
    <property type="molecule type" value="Genomic_DNA"/>
</dbReference>
<accession>A0ABQ8VUK6</accession>
<feature type="region of interest" description="Disordered" evidence="1">
    <location>
        <begin position="1"/>
        <end position="26"/>
    </location>
</feature>
<sequence length="107" mass="12892">MPLFSTRRHHPHPASHSHSNTSRRRERYYHRRDPDHVAGGYRAALANPNTTSAGRRHAKHELRAMGRSTHVPFMTKVKRTLGIRSTPRRKREQEKHYEREHRLRRRY</sequence>
<organism evidence="2 3">
    <name type="scientific">Lentinula lateritia</name>
    <dbReference type="NCBI Taxonomy" id="40482"/>
    <lineage>
        <taxon>Eukaryota</taxon>
        <taxon>Fungi</taxon>
        <taxon>Dikarya</taxon>
        <taxon>Basidiomycota</taxon>
        <taxon>Agaricomycotina</taxon>
        <taxon>Agaricomycetes</taxon>
        <taxon>Agaricomycetidae</taxon>
        <taxon>Agaricales</taxon>
        <taxon>Marasmiineae</taxon>
        <taxon>Omphalotaceae</taxon>
        <taxon>Lentinula</taxon>
    </lineage>
</organism>
<proteinExistence type="predicted"/>
<name>A0ABQ8VUK6_9AGAR</name>
<dbReference type="Pfam" id="PF10346">
    <property type="entry name" value="Con-6"/>
    <property type="match status" value="1"/>
</dbReference>
<comment type="caution">
    <text evidence="2">The sequence shown here is derived from an EMBL/GenBank/DDBJ whole genome shotgun (WGS) entry which is preliminary data.</text>
</comment>
<protein>
    <submittedName>
        <fullName evidence="2">Uncharacterized protein</fullName>
    </submittedName>
</protein>
<gene>
    <name evidence="2" type="ORF">C8R41DRAFT_574313</name>
</gene>
<dbReference type="InterPro" id="IPR018824">
    <property type="entry name" value="Conidiation-specific_6"/>
</dbReference>
<feature type="compositionally biased region" description="Basic and acidic residues" evidence="1">
    <location>
        <begin position="91"/>
        <end position="101"/>
    </location>
</feature>
<reference evidence="2" key="1">
    <citation type="submission" date="2022-08" db="EMBL/GenBank/DDBJ databases">
        <title>A Global Phylogenomic Analysis of the Shiitake Genus Lentinula.</title>
        <authorList>
            <consortium name="DOE Joint Genome Institute"/>
            <person name="Sierra-Patev S."/>
            <person name="Min B."/>
            <person name="Naranjo-Ortiz M."/>
            <person name="Looney B."/>
            <person name="Konkel Z."/>
            <person name="Slot J.C."/>
            <person name="Sakamoto Y."/>
            <person name="Steenwyk J.L."/>
            <person name="Rokas A."/>
            <person name="Carro J."/>
            <person name="Camarero S."/>
            <person name="Ferreira P."/>
            <person name="Molpeceres G."/>
            <person name="Ruiz-Duenas F.J."/>
            <person name="Serrano A."/>
            <person name="Henrissat B."/>
            <person name="Drula E."/>
            <person name="Hughes K.W."/>
            <person name="Mata J.L."/>
            <person name="Ishikawa N.K."/>
            <person name="Vargas-Isla R."/>
            <person name="Ushijima S."/>
            <person name="Smith C.A."/>
            <person name="Ahrendt S."/>
            <person name="Andreopoulos W."/>
            <person name="He G."/>
            <person name="Labutti K."/>
            <person name="Lipzen A."/>
            <person name="Ng V."/>
            <person name="Riley R."/>
            <person name="Sandor L."/>
            <person name="Barry K."/>
            <person name="Martinez A.T."/>
            <person name="Xiao Y."/>
            <person name="Gibbons J.G."/>
            <person name="Terashima K."/>
            <person name="Grigoriev I.V."/>
            <person name="Hibbett D.S."/>
        </authorList>
    </citation>
    <scope>NUCLEOTIDE SEQUENCE</scope>
    <source>
        <strain evidence="2">RHP3577 ss4</strain>
    </source>
</reference>
<evidence type="ECO:0000256" key="1">
    <source>
        <dbReference type="SAM" id="MobiDB-lite"/>
    </source>
</evidence>
<evidence type="ECO:0000313" key="3">
    <source>
        <dbReference type="Proteomes" id="UP001150217"/>
    </source>
</evidence>
<keyword evidence="3" id="KW-1185">Reference proteome</keyword>
<feature type="region of interest" description="Disordered" evidence="1">
    <location>
        <begin position="84"/>
        <end position="107"/>
    </location>
</feature>